<evidence type="ECO:0000313" key="2">
    <source>
        <dbReference type="Proteomes" id="UP000295554"/>
    </source>
</evidence>
<evidence type="ECO:0000313" key="1">
    <source>
        <dbReference type="EMBL" id="TDG13978.1"/>
    </source>
</evidence>
<dbReference type="RefSeq" id="WP_133212487.1">
    <property type="nucleotide sequence ID" value="NZ_SMSE01000002.1"/>
</dbReference>
<comment type="caution">
    <text evidence="1">The sequence shown here is derived from an EMBL/GenBank/DDBJ whole genome shotgun (WGS) entry which is preliminary data.</text>
</comment>
<protein>
    <submittedName>
        <fullName evidence="1">Uncharacterized protein</fullName>
    </submittedName>
</protein>
<sequence length="62" mass="7177">MNDDDEQGWIDGDLASALYVALDRLEELDPEARKEPWFKYLEKAVDRTLTPAVEKAFKPTKH</sequence>
<keyword evidence="2" id="KW-1185">Reference proteome</keyword>
<dbReference type="Proteomes" id="UP000295554">
    <property type="component" value="Unassembled WGS sequence"/>
</dbReference>
<name>A0A4R5LST4_9GAMM</name>
<dbReference type="OrthoDB" id="9966316at2"/>
<accession>A0A4R5LST4</accession>
<dbReference type="EMBL" id="SMSE01000002">
    <property type="protein sequence ID" value="TDG13978.1"/>
    <property type="molecule type" value="Genomic_DNA"/>
</dbReference>
<dbReference type="AlphaFoldDB" id="A0A4R5LST4"/>
<organism evidence="1 2">
    <name type="scientific">Seongchinamella unica</name>
    <dbReference type="NCBI Taxonomy" id="2547392"/>
    <lineage>
        <taxon>Bacteria</taxon>
        <taxon>Pseudomonadati</taxon>
        <taxon>Pseudomonadota</taxon>
        <taxon>Gammaproteobacteria</taxon>
        <taxon>Cellvibrionales</taxon>
        <taxon>Halieaceae</taxon>
        <taxon>Seongchinamella</taxon>
    </lineage>
</organism>
<gene>
    <name evidence="1" type="ORF">E2F43_10820</name>
</gene>
<reference evidence="1 2" key="1">
    <citation type="submission" date="2019-03" db="EMBL/GenBank/DDBJ databases">
        <title>Seongchinamella monodicae gen. nov., sp. nov., a novel member of the Gammaproteobacteria isolated from a tidal mudflat of beach.</title>
        <authorList>
            <person name="Yang H.G."/>
            <person name="Kang J.W."/>
            <person name="Lee S.D."/>
        </authorList>
    </citation>
    <scope>NUCLEOTIDE SEQUENCE [LARGE SCALE GENOMIC DNA]</scope>
    <source>
        <strain evidence="1 2">GH4-78</strain>
    </source>
</reference>
<proteinExistence type="predicted"/>